<feature type="transmembrane region" description="Helical" evidence="1">
    <location>
        <begin position="181"/>
        <end position="202"/>
    </location>
</feature>
<name>A0A9P4YCY1_CRYP1</name>
<keyword evidence="1" id="KW-1133">Transmembrane helix</keyword>
<feature type="transmembrane region" description="Helical" evidence="1">
    <location>
        <begin position="153"/>
        <end position="175"/>
    </location>
</feature>
<sequence length="207" mass="23284">MCVNTGDIYKTLAEIETSQIMSDSQAFLKMREKYLEVRGFRSRFHALVKPVTLRFVKFQLWDLRNGYISICEQDCIPSDRTEYDYVPSDIKPPPMPPEVFIHYLEHDEGDISPLRNHWLPRLPKKRRTRVITDATLGSDAWGIHIIEGPNREVVFWVCLATIAASVVAGVLWSGLRADVPGGMGIGSLAVAVPPAVLAIFLFRMGGL</sequence>
<comment type="caution">
    <text evidence="2">The sequence shown here is derived from an EMBL/GenBank/DDBJ whole genome shotgun (WGS) entry which is preliminary data.</text>
</comment>
<reference evidence="2" key="1">
    <citation type="journal article" date="2020" name="Phytopathology">
        <title>Genome sequence of the chestnut blight fungus Cryphonectria parasitica EP155: A fundamental resource for an archetypical invasive plant pathogen.</title>
        <authorList>
            <person name="Crouch J.A."/>
            <person name="Dawe A."/>
            <person name="Aerts A."/>
            <person name="Barry K."/>
            <person name="Churchill A.C.L."/>
            <person name="Grimwood J."/>
            <person name="Hillman B."/>
            <person name="Milgroom M.G."/>
            <person name="Pangilinan J."/>
            <person name="Smith M."/>
            <person name="Salamov A."/>
            <person name="Schmutz J."/>
            <person name="Yadav J."/>
            <person name="Grigoriev I.V."/>
            <person name="Nuss D."/>
        </authorList>
    </citation>
    <scope>NUCLEOTIDE SEQUENCE</scope>
    <source>
        <strain evidence="2">EP155</strain>
    </source>
</reference>
<keyword evidence="1" id="KW-0812">Transmembrane</keyword>
<dbReference type="Proteomes" id="UP000803844">
    <property type="component" value="Unassembled WGS sequence"/>
</dbReference>
<organism evidence="2 3">
    <name type="scientific">Cryphonectria parasitica (strain ATCC 38755 / EP155)</name>
    <dbReference type="NCBI Taxonomy" id="660469"/>
    <lineage>
        <taxon>Eukaryota</taxon>
        <taxon>Fungi</taxon>
        <taxon>Dikarya</taxon>
        <taxon>Ascomycota</taxon>
        <taxon>Pezizomycotina</taxon>
        <taxon>Sordariomycetes</taxon>
        <taxon>Sordariomycetidae</taxon>
        <taxon>Diaporthales</taxon>
        <taxon>Cryphonectriaceae</taxon>
        <taxon>Cryphonectria-Endothia species complex</taxon>
        <taxon>Cryphonectria</taxon>
    </lineage>
</organism>
<proteinExistence type="predicted"/>
<keyword evidence="3" id="KW-1185">Reference proteome</keyword>
<protein>
    <submittedName>
        <fullName evidence="2">Uncharacterized protein</fullName>
    </submittedName>
</protein>
<evidence type="ECO:0000313" key="2">
    <source>
        <dbReference type="EMBL" id="KAF3770699.1"/>
    </source>
</evidence>
<dbReference type="GeneID" id="63836519"/>
<dbReference type="OrthoDB" id="409136at2759"/>
<gene>
    <name evidence="2" type="ORF">M406DRAFT_320478</name>
</gene>
<dbReference type="RefSeq" id="XP_040781660.1">
    <property type="nucleotide sequence ID" value="XM_040919390.1"/>
</dbReference>
<evidence type="ECO:0000313" key="3">
    <source>
        <dbReference type="Proteomes" id="UP000803844"/>
    </source>
</evidence>
<dbReference type="AlphaFoldDB" id="A0A9P4YCY1"/>
<dbReference type="EMBL" id="MU032344">
    <property type="protein sequence ID" value="KAF3770699.1"/>
    <property type="molecule type" value="Genomic_DNA"/>
</dbReference>
<keyword evidence="1" id="KW-0472">Membrane</keyword>
<accession>A0A9P4YCY1</accession>
<evidence type="ECO:0000256" key="1">
    <source>
        <dbReference type="SAM" id="Phobius"/>
    </source>
</evidence>